<dbReference type="RefSeq" id="WP_378069605.1">
    <property type="nucleotide sequence ID" value="NZ_JBHSBL010000019.1"/>
</dbReference>
<dbReference type="Proteomes" id="UP001595867">
    <property type="component" value="Unassembled WGS sequence"/>
</dbReference>
<dbReference type="Pfam" id="PF03631">
    <property type="entry name" value="Virul_fac_BrkB"/>
    <property type="match status" value="1"/>
</dbReference>
<accession>A0ABV8IY92</accession>
<evidence type="ECO:0000256" key="3">
    <source>
        <dbReference type="ARBA" id="ARBA00022692"/>
    </source>
</evidence>
<feature type="transmembrane region" description="Helical" evidence="7">
    <location>
        <begin position="95"/>
        <end position="117"/>
    </location>
</feature>
<sequence>MSLQRLDDLQRRRGPLGFGYAVICKYLDDDGPREAALITYYGFLSLFPMLLLGVAAVSQALARRPELRQELIAAIVPPALQPGIASSMASMSASYTALLFGLVWLIYSGIGVVLSAYDTMNHLAAVPLRKRAGIVSRYLRAIAALAAVVAGTVAIGGLTVVVPAPLAVAGSWAVTCAVLLATARILLMRPAPLRSLWPAAAIGAAGVTGVLTLGATVLPGLVRSAGRIYGGFATVAGFFTLLYLLSNVLVLAAEIAAVRHARLWPRSLDPSRPTEADARAMLLLAREQERLPADITCTLTKARPDPPQETSDARHGPIV</sequence>
<evidence type="ECO:0000313" key="9">
    <source>
        <dbReference type="Proteomes" id="UP001595867"/>
    </source>
</evidence>
<feature type="transmembrane region" description="Helical" evidence="7">
    <location>
        <begin position="199"/>
        <end position="222"/>
    </location>
</feature>
<reference evidence="9" key="1">
    <citation type="journal article" date="2019" name="Int. J. Syst. Evol. Microbiol.">
        <title>The Global Catalogue of Microorganisms (GCM) 10K type strain sequencing project: providing services to taxonomists for standard genome sequencing and annotation.</title>
        <authorList>
            <consortium name="The Broad Institute Genomics Platform"/>
            <consortium name="The Broad Institute Genome Sequencing Center for Infectious Disease"/>
            <person name="Wu L."/>
            <person name="Ma J."/>
        </authorList>
    </citation>
    <scope>NUCLEOTIDE SEQUENCE [LARGE SCALE GENOMIC DNA]</scope>
    <source>
        <strain evidence="9">TBRC 5832</strain>
    </source>
</reference>
<evidence type="ECO:0000256" key="1">
    <source>
        <dbReference type="ARBA" id="ARBA00004651"/>
    </source>
</evidence>
<dbReference type="PANTHER" id="PTHR30213">
    <property type="entry name" value="INNER MEMBRANE PROTEIN YHJD"/>
    <property type="match status" value="1"/>
</dbReference>
<dbReference type="EMBL" id="JBHSBL010000019">
    <property type="protein sequence ID" value="MFC4068716.1"/>
    <property type="molecule type" value="Genomic_DNA"/>
</dbReference>
<comment type="subcellular location">
    <subcellularLocation>
        <location evidence="1">Cell membrane</location>
        <topology evidence="1">Multi-pass membrane protein</topology>
    </subcellularLocation>
</comment>
<keyword evidence="3 7" id="KW-0812">Transmembrane</keyword>
<feature type="transmembrane region" description="Helical" evidence="7">
    <location>
        <begin position="166"/>
        <end position="187"/>
    </location>
</feature>
<feature type="compositionally biased region" description="Basic and acidic residues" evidence="6">
    <location>
        <begin position="302"/>
        <end position="319"/>
    </location>
</feature>
<evidence type="ECO:0000256" key="7">
    <source>
        <dbReference type="SAM" id="Phobius"/>
    </source>
</evidence>
<name>A0ABV8IY92_9ACTN</name>
<gene>
    <name evidence="8" type="ORF">ACFO0C_27620</name>
</gene>
<evidence type="ECO:0000256" key="5">
    <source>
        <dbReference type="ARBA" id="ARBA00023136"/>
    </source>
</evidence>
<feature type="transmembrane region" description="Helical" evidence="7">
    <location>
        <begin position="38"/>
        <end position="58"/>
    </location>
</feature>
<evidence type="ECO:0000256" key="2">
    <source>
        <dbReference type="ARBA" id="ARBA00022475"/>
    </source>
</evidence>
<evidence type="ECO:0000256" key="4">
    <source>
        <dbReference type="ARBA" id="ARBA00022989"/>
    </source>
</evidence>
<keyword evidence="9" id="KW-1185">Reference proteome</keyword>
<keyword evidence="4 7" id="KW-1133">Transmembrane helix</keyword>
<keyword evidence="5 7" id="KW-0472">Membrane</keyword>
<comment type="caution">
    <text evidence="8">The sequence shown here is derived from an EMBL/GenBank/DDBJ whole genome shotgun (WGS) entry which is preliminary data.</text>
</comment>
<feature type="transmembrane region" description="Helical" evidence="7">
    <location>
        <begin position="228"/>
        <end position="253"/>
    </location>
</feature>
<feature type="transmembrane region" description="Helical" evidence="7">
    <location>
        <begin position="138"/>
        <end position="160"/>
    </location>
</feature>
<feature type="region of interest" description="Disordered" evidence="6">
    <location>
        <begin position="299"/>
        <end position="319"/>
    </location>
</feature>
<organism evidence="8 9">
    <name type="scientific">Actinoplanes subglobosus</name>
    <dbReference type="NCBI Taxonomy" id="1547892"/>
    <lineage>
        <taxon>Bacteria</taxon>
        <taxon>Bacillati</taxon>
        <taxon>Actinomycetota</taxon>
        <taxon>Actinomycetes</taxon>
        <taxon>Micromonosporales</taxon>
        <taxon>Micromonosporaceae</taxon>
        <taxon>Actinoplanes</taxon>
    </lineage>
</organism>
<dbReference type="PANTHER" id="PTHR30213:SF1">
    <property type="entry name" value="INNER MEMBRANE PROTEIN YHJD"/>
    <property type="match status" value="1"/>
</dbReference>
<keyword evidence="2" id="KW-1003">Cell membrane</keyword>
<proteinExistence type="predicted"/>
<evidence type="ECO:0000256" key="6">
    <source>
        <dbReference type="SAM" id="MobiDB-lite"/>
    </source>
</evidence>
<dbReference type="InterPro" id="IPR017039">
    <property type="entry name" value="Virul_fac_BrkB"/>
</dbReference>
<feature type="transmembrane region" description="Helical" evidence="7">
    <location>
        <begin position="70"/>
        <end position="89"/>
    </location>
</feature>
<protein>
    <submittedName>
        <fullName evidence="8">YihY/virulence factor BrkB family protein</fullName>
    </submittedName>
</protein>
<evidence type="ECO:0000313" key="8">
    <source>
        <dbReference type="EMBL" id="MFC4068716.1"/>
    </source>
</evidence>